<sequence length="148" mass="16622">MPRQTKTPTKDPSVVPLPWLDPSWMEKADMFGSRFFDQFAKVNIETLDKTETLIEDHMSFVRGRVHADFEYAKALSKARDPMEVTRIMSEFWEKMMSDYSACAESSGEKMREFAAKACETSMEIAEVSGEAASSVEEAISKATKSTAA</sequence>
<feature type="domain" description="Phasin" evidence="1">
    <location>
        <begin position="32"/>
        <end position="119"/>
    </location>
</feature>
<reference evidence="2 3" key="1">
    <citation type="submission" date="2018-04" db="EMBL/GenBank/DDBJ databases">
        <title>Genomic Encyclopedia of Archaeal and Bacterial Type Strains, Phase II (KMG-II): from individual species to whole genera.</title>
        <authorList>
            <person name="Goeker M."/>
        </authorList>
    </citation>
    <scope>NUCLEOTIDE SEQUENCE [LARGE SCALE GENOMIC DNA]</scope>
    <source>
        <strain evidence="2 3">DSM 23382</strain>
    </source>
</reference>
<accession>A0A2T5V5X3</accession>
<comment type="caution">
    <text evidence="2">The sequence shown here is derived from an EMBL/GenBank/DDBJ whole genome shotgun (WGS) entry which is preliminary data.</text>
</comment>
<protein>
    <submittedName>
        <fullName evidence="2">Phasin protein</fullName>
    </submittedName>
</protein>
<proteinExistence type="predicted"/>
<organism evidence="2 3">
    <name type="scientific">Breoghania corrubedonensis</name>
    <dbReference type="NCBI Taxonomy" id="665038"/>
    <lineage>
        <taxon>Bacteria</taxon>
        <taxon>Pseudomonadati</taxon>
        <taxon>Pseudomonadota</taxon>
        <taxon>Alphaproteobacteria</taxon>
        <taxon>Hyphomicrobiales</taxon>
        <taxon>Stappiaceae</taxon>
        <taxon>Breoghania</taxon>
    </lineage>
</organism>
<dbReference type="Pfam" id="PF09361">
    <property type="entry name" value="Phasin_2"/>
    <property type="match status" value="1"/>
</dbReference>
<evidence type="ECO:0000313" key="3">
    <source>
        <dbReference type="Proteomes" id="UP000244081"/>
    </source>
</evidence>
<dbReference type="Proteomes" id="UP000244081">
    <property type="component" value="Unassembled WGS sequence"/>
</dbReference>
<dbReference type="RefSeq" id="WP_107991212.1">
    <property type="nucleotide sequence ID" value="NZ_QAYG01000008.1"/>
</dbReference>
<keyword evidence="3" id="KW-1185">Reference proteome</keyword>
<evidence type="ECO:0000313" key="2">
    <source>
        <dbReference type="EMBL" id="PTW59155.1"/>
    </source>
</evidence>
<dbReference type="InterPro" id="IPR018968">
    <property type="entry name" value="Phasin"/>
</dbReference>
<dbReference type="OrthoDB" id="7677065at2"/>
<evidence type="ECO:0000259" key="1">
    <source>
        <dbReference type="Pfam" id="PF09361"/>
    </source>
</evidence>
<gene>
    <name evidence="2" type="ORF">C8N35_108192</name>
</gene>
<dbReference type="EMBL" id="QAYG01000008">
    <property type="protein sequence ID" value="PTW59155.1"/>
    <property type="molecule type" value="Genomic_DNA"/>
</dbReference>
<name>A0A2T5V5X3_9HYPH</name>
<dbReference type="AlphaFoldDB" id="A0A2T5V5X3"/>